<dbReference type="AlphaFoldDB" id="A0A1D1ZYZ9"/>
<dbReference type="SUPFAM" id="SSF56815">
    <property type="entry name" value="Sec1/munc18-like (SM) proteins"/>
    <property type="match status" value="1"/>
</dbReference>
<sequence length="665" mass="73016">MSSETVLTGVTRSRLLDEMLGSTGNDGVKRWAVLLLDPVTTRVFSSAAGIADLLDYGVSLVDDVLKQREPLTTLSGVYFVAPTPEAVARIIEDFGTSRKPLYRDAYLFFSSPLPPELLQRLRGCPGLLARLRTIKEVNLEYLVLNRRTFSTAQDGALRTFFGAGAELAPAYAYEISVAATRLASLFASLKEMPAIRFRAAIPPGDDFPPGLEIRLLVAQRVALELHERLLILQHAGLVPEADTCELVIADRGADPVAPIIHEWTYEAMAHDLLGPDLGSNNVFSYEAETQGGKTERKEHVLDDRDALFSELRFTHFAEATTRISQLLDEFRQKNKAASFKGEGGADLKSMGRLVRALPQYREQLSKLGAHVELATRLTASVDASRLTEFGKLEQDLVYGDATSKEVIALLSQSGSIPPAEKVRLLMCYSATHLEKMDPVREQQWQKVAGLRPADLAVVTNLEYLGVPVYKRSKGMVSLGFGRKRHRAIRKDREGSEDDQQYALSRFVPLLHELVEDAAANRLSTDEYPWVQPPSSPGSSRAPSSAEATPKSMMGGVASARTLRTTGNWARSKPSGNLDRTESGNMSVQSGIGGGPHRRIFVFVVGGTTYSEVRAVHRLSKKLNRDVFLGSTGIETPVQFLDDLASLANPTPQAALEIETPLRQQY</sequence>
<dbReference type="PANTHER" id="PTHR11679">
    <property type="entry name" value="VESICLE PROTEIN SORTING-ASSOCIATED"/>
    <property type="match status" value="1"/>
</dbReference>
<dbReference type="InterPro" id="IPR001619">
    <property type="entry name" value="Sec1-like"/>
</dbReference>
<feature type="region of interest" description="Disordered" evidence="2">
    <location>
        <begin position="566"/>
        <end position="590"/>
    </location>
</feature>
<gene>
    <name evidence="3" type="ORF">g.20394</name>
</gene>
<proteinExistence type="inferred from homology"/>
<dbReference type="Gene3D" id="1.25.40.60">
    <property type="match status" value="1"/>
</dbReference>
<accession>A0A1D1ZYZ9</accession>
<reference evidence="3" key="1">
    <citation type="submission" date="2015-08" db="EMBL/GenBank/DDBJ databases">
        <authorList>
            <person name="Babu N.S."/>
            <person name="Beckwith C.J."/>
            <person name="Beseler K.G."/>
            <person name="Brison A."/>
            <person name="Carone J.V."/>
            <person name="Caskin T.P."/>
            <person name="Diamond M."/>
            <person name="Durham M.E."/>
            <person name="Foxe J.M."/>
            <person name="Go M."/>
            <person name="Henderson B.A."/>
            <person name="Jones I.B."/>
            <person name="McGettigan J.A."/>
            <person name="Micheletti S.J."/>
            <person name="Nasrallah M.E."/>
            <person name="Ortiz D."/>
            <person name="Piller C.R."/>
            <person name="Privatt S.R."/>
            <person name="Schneider S.L."/>
            <person name="Sharp S."/>
            <person name="Smith T.C."/>
            <person name="Stanton J.D."/>
            <person name="Ullery H.E."/>
            <person name="Wilson R.J."/>
            <person name="Serrano M.G."/>
            <person name="Buck G."/>
            <person name="Lee V."/>
            <person name="Wang Y."/>
            <person name="Carvalho R."/>
            <person name="Voegtly L."/>
            <person name="Shi R."/>
            <person name="Duckworth R."/>
            <person name="Johnson A."/>
            <person name="Loviza R."/>
            <person name="Walstead R."/>
            <person name="Shah Z."/>
            <person name="Kiflezghi M."/>
            <person name="Wade K."/>
            <person name="Ball S.L."/>
            <person name="Bradley K.W."/>
            <person name="Asai D.J."/>
            <person name="Bowman C.A."/>
            <person name="Russell D.A."/>
            <person name="Pope W.H."/>
            <person name="Jacobs-Sera D."/>
            <person name="Hendrix R.W."/>
            <person name="Hatfull G.F."/>
        </authorList>
    </citation>
    <scope>NUCLEOTIDE SEQUENCE</scope>
</reference>
<dbReference type="InterPro" id="IPR043127">
    <property type="entry name" value="Sec-1-like_dom3a"/>
</dbReference>
<dbReference type="Gene3D" id="3.40.50.2060">
    <property type="match status" value="1"/>
</dbReference>
<dbReference type="GO" id="GO:0016192">
    <property type="term" value="P:vesicle-mediated transport"/>
    <property type="evidence" value="ECO:0007669"/>
    <property type="project" value="InterPro"/>
</dbReference>
<dbReference type="Pfam" id="PF00995">
    <property type="entry name" value="Sec1"/>
    <property type="match status" value="1"/>
</dbReference>
<evidence type="ECO:0000313" key="3">
    <source>
        <dbReference type="EMBL" id="JAT72164.1"/>
    </source>
</evidence>
<dbReference type="EMBL" id="GDKF01006458">
    <property type="protein sequence ID" value="JAT72164.1"/>
    <property type="molecule type" value="Transcribed_RNA"/>
</dbReference>
<organism evidence="3">
    <name type="scientific">Auxenochlorella protothecoides</name>
    <name type="common">Green microalga</name>
    <name type="synonym">Chlorella protothecoides</name>
    <dbReference type="NCBI Taxonomy" id="3075"/>
    <lineage>
        <taxon>Eukaryota</taxon>
        <taxon>Viridiplantae</taxon>
        <taxon>Chlorophyta</taxon>
        <taxon>core chlorophytes</taxon>
        <taxon>Trebouxiophyceae</taxon>
        <taxon>Chlorellales</taxon>
        <taxon>Chlorellaceae</taxon>
        <taxon>Auxenochlorella</taxon>
    </lineage>
</organism>
<evidence type="ECO:0008006" key="4">
    <source>
        <dbReference type="Google" id="ProtNLM"/>
    </source>
</evidence>
<name>A0A1D1ZYZ9_AUXPR</name>
<dbReference type="Gene3D" id="3.90.830.10">
    <property type="entry name" value="Syntaxin Binding Protein 1, Chain A, domain 2"/>
    <property type="match status" value="1"/>
</dbReference>
<evidence type="ECO:0000256" key="1">
    <source>
        <dbReference type="ARBA" id="ARBA00009884"/>
    </source>
</evidence>
<dbReference type="InterPro" id="IPR027482">
    <property type="entry name" value="Sec1-like_dom2"/>
</dbReference>
<dbReference type="Gene3D" id="3.40.50.1910">
    <property type="match status" value="1"/>
</dbReference>
<feature type="region of interest" description="Disordered" evidence="2">
    <location>
        <begin position="524"/>
        <end position="553"/>
    </location>
</feature>
<evidence type="ECO:0000256" key="2">
    <source>
        <dbReference type="SAM" id="MobiDB-lite"/>
    </source>
</evidence>
<dbReference type="InterPro" id="IPR043154">
    <property type="entry name" value="Sec-1-like_dom1"/>
</dbReference>
<comment type="similarity">
    <text evidence="1">Belongs to the STXBP/unc-18/SEC1 family.</text>
</comment>
<dbReference type="PIRSF" id="PIRSF005715">
    <property type="entry name" value="VPS45_Sec1"/>
    <property type="match status" value="1"/>
</dbReference>
<protein>
    <recommendedName>
        <fullName evidence="4">Protein transport Sec1a</fullName>
    </recommendedName>
</protein>
<dbReference type="InterPro" id="IPR036045">
    <property type="entry name" value="Sec1-like_sf"/>
</dbReference>